<dbReference type="AlphaFoldDB" id="A0A8J3NA72"/>
<protein>
    <submittedName>
        <fullName evidence="1">Uncharacterized protein</fullName>
    </submittedName>
</protein>
<name>A0A8J3NA72_9ACTN</name>
<gene>
    <name evidence="1" type="ORF">Aru02nite_29530</name>
</gene>
<dbReference type="RefSeq" id="WP_203658049.1">
    <property type="nucleotide sequence ID" value="NZ_BAAAZM010000009.1"/>
</dbReference>
<dbReference type="Pfam" id="PF19457">
    <property type="entry name" value="DUF5994"/>
    <property type="match status" value="1"/>
</dbReference>
<comment type="caution">
    <text evidence="1">The sequence shown here is derived from an EMBL/GenBank/DDBJ whole genome shotgun (WGS) entry which is preliminary data.</text>
</comment>
<evidence type="ECO:0000313" key="1">
    <source>
        <dbReference type="EMBL" id="GID12064.1"/>
    </source>
</evidence>
<dbReference type="InterPro" id="IPR046036">
    <property type="entry name" value="DUF5994"/>
</dbReference>
<evidence type="ECO:0000313" key="2">
    <source>
        <dbReference type="Proteomes" id="UP000612808"/>
    </source>
</evidence>
<proteinExistence type="predicted"/>
<dbReference type="EMBL" id="BOMB01000016">
    <property type="protein sequence ID" value="GID12064.1"/>
    <property type="molecule type" value="Genomic_DNA"/>
</dbReference>
<keyword evidence="2" id="KW-1185">Reference proteome</keyword>
<accession>A0A8J3NA72</accession>
<sequence>MAHGRSADDGVSRFSWFDDDGSGPAVDGAWWPRCPDPARELPTLAQAIARRGYEPVVQVQANVDDWAQHPDTVALGGRPVPVTWFTLLFERRVLVTCMTGRRVSLTLVPFDAPESRAAAALRWDQEPDHQPERRVLRRLWPPAVRRR</sequence>
<organism evidence="1 2">
    <name type="scientific">Actinocatenispora rupis</name>
    <dbReference type="NCBI Taxonomy" id="519421"/>
    <lineage>
        <taxon>Bacteria</taxon>
        <taxon>Bacillati</taxon>
        <taxon>Actinomycetota</taxon>
        <taxon>Actinomycetes</taxon>
        <taxon>Micromonosporales</taxon>
        <taxon>Micromonosporaceae</taxon>
        <taxon>Actinocatenispora</taxon>
    </lineage>
</organism>
<reference evidence="1" key="1">
    <citation type="submission" date="2021-01" db="EMBL/GenBank/DDBJ databases">
        <title>Whole genome shotgun sequence of Actinocatenispora rupis NBRC 107355.</title>
        <authorList>
            <person name="Komaki H."/>
            <person name="Tamura T."/>
        </authorList>
    </citation>
    <scope>NUCLEOTIDE SEQUENCE</scope>
    <source>
        <strain evidence="1">NBRC 107355</strain>
    </source>
</reference>
<dbReference type="Proteomes" id="UP000612808">
    <property type="component" value="Unassembled WGS sequence"/>
</dbReference>